<dbReference type="SUPFAM" id="SSF53474">
    <property type="entry name" value="alpha/beta-Hydrolases"/>
    <property type="match status" value="1"/>
</dbReference>
<comment type="caution">
    <text evidence="2">The sequence shown here is derived from an EMBL/GenBank/DDBJ whole genome shotgun (WGS) entry which is preliminary data.</text>
</comment>
<sequence length="262" mass="29198">MLIEHICLLAVSEVRQELPLLVFLPGMDGSDLSLRQQAAGLKTVFDIRCLIIPENDQTAWVDLVAQLTELVTIEKKSRPDRPIYLCGESFGACLALKTISHRPNLFSGLILINPASAFNRQIWSPLGAFLVQWLPGNTYRLGALGLLLFLIVPERVSQENRQALLHAMQRITPESAAWRLSLLQDFQLNKVVLKQFKTPTLLVASGADRLLPSVAEVQKIAALLPHAQTLTLNHSGHACLLETEVDLYQLLQQAQFMPRVKV</sequence>
<evidence type="ECO:0000313" key="3">
    <source>
        <dbReference type="Proteomes" id="UP000615026"/>
    </source>
</evidence>
<proteinExistence type="predicted"/>
<dbReference type="RefSeq" id="WP_193990393.1">
    <property type="nucleotide sequence ID" value="NZ_JADEXP010000008.1"/>
</dbReference>
<dbReference type="Proteomes" id="UP000615026">
    <property type="component" value="Unassembled WGS sequence"/>
</dbReference>
<dbReference type="PANTHER" id="PTHR22753:SF48">
    <property type="entry name" value="PHOSPHOLIPID_GLYCEROL ACYLTRANSFERASE DOMAIN-CONTAINING PROTEIN"/>
    <property type="match status" value="1"/>
</dbReference>
<dbReference type="AlphaFoldDB" id="A0A928X059"/>
<name>A0A928X059_LEPEC</name>
<keyword evidence="3" id="KW-1185">Reference proteome</keyword>
<dbReference type="GO" id="GO:0016020">
    <property type="term" value="C:membrane"/>
    <property type="evidence" value="ECO:0007669"/>
    <property type="project" value="TreeGrafter"/>
</dbReference>
<dbReference type="PANTHER" id="PTHR22753">
    <property type="entry name" value="TRANSMEMBRANE PROTEIN 68"/>
    <property type="match status" value="1"/>
</dbReference>
<organism evidence="2 3">
    <name type="scientific">Leptolyngbya cf. ectocarpi LEGE 11479</name>
    <dbReference type="NCBI Taxonomy" id="1828722"/>
    <lineage>
        <taxon>Bacteria</taxon>
        <taxon>Bacillati</taxon>
        <taxon>Cyanobacteriota</taxon>
        <taxon>Cyanophyceae</taxon>
        <taxon>Leptolyngbyales</taxon>
        <taxon>Leptolyngbyaceae</taxon>
        <taxon>Leptolyngbya group</taxon>
        <taxon>Leptolyngbya</taxon>
    </lineage>
</organism>
<accession>A0A928X059</accession>
<evidence type="ECO:0000313" key="2">
    <source>
        <dbReference type="EMBL" id="MBE9065436.1"/>
    </source>
</evidence>
<protein>
    <submittedName>
        <fullName evidence="2">Alpha/beta hydrolase</fullName>
    </submittedName>
</protein>
<feature type="domain" description="Serine aminopeptidase S33" evidence="1">
    <location>
        <begin position="59"/>
        <end position="243"/>
    </location>
</feature>
<dbReference type="InterPro" id="IPR022742">
    <property type="entry name" value="Hydrolase_4"/>
</dbReference>
<dbReference type="EMBL" id="JADEXP010000008">
    <property type="protein sequence ID" value="MBE9065436.1"/>
    <property type="molecule type" value="Genomic_DNA"/>
</dbReference>
<keyword evidence="2" id="KW-0378">Hydrolase</keyword>
<dbReference type="GO" id="GO:0016787">
    <property type="term" value="F:hydrolase activity"/>
    <property type="evidence" value="ECO:0007669"/>
    <property type="project" value="UniProtKB-KW"/>
</dbReference>
<gene>
    <name evidence="2" type="ORF">IQ260_02080</name>
</gene>
<evidence type="ECO:0000259" key="1">
    <source>
        <dbReference type="Pfam" id="PF12146"/>
    </source>
</evidence>
<reference evidence="2" key="1">
    <citation type="submission" date="2020-10" db="EMBL/GenBank/DDBJ databases">
        <authorList>
            <person name="Castelo-Branco R."/>
            <person name="Eusebio N."/>
            <person name="Adriana R."/>
            <person name="Vieira A."/>
            <person name="Brugerolle De Fraissinette N."/>
            <person name="Rezende De Castro R."/>
            <person name="Schneider M.P."/>
            <person name="Vasconcelos V."/>
            <person name="Leao P.N."/>
        </authorList>
    </citation>
    <scope>NUCLEOTIDE SEQUENCE</scope>
    <source>
        <strain evidence="2">LEGE 11479</strain>
    </source>
</reference>
<dbReference type="Pfam" id="PF12146">
    <property type="entry name" value="Hydrolase_4"/>
    <property type="match status" value="1"/>
</dbReference>
<dbReference type="InterPro" id="IPR029058">
    <property type="entry name" value="AB_hydrolase_fold"/>
</dbReference>
<dbReference type="Gene3D" id="3.40.50.1820">
    <property type="entry name" value="alpha/beta hydrolase"/>
    <property type="match status" value="1"/>
</dbReference>